<dbReference type="Pfam" id="PF08532">
    <property type="entry name" value="Glyco_hydro_42M"/>
    <property type="match status" value="1"/>
</dbReference>
<dbReference type="GO" id="GO:0004565">
    <property type="term" value="F:beta-galactosidase activity"/>
    <property type="evidence" value="ECO:0007669"/>
    <property type="project" value="InterPro"/>
</dbReference>
<evidence type="ECO:0000259" key="2">
    <source>
        <dbReference type="Pfam" id="PF08532"/>
    </source>
</evidence>
<dbReference type="CDD" id="cd03143">
    <property type="entry name" value="A4_beta-galactosidase_middle_domain"/>
    <property type="match status" value="1"/>
</dbReference>
<dbReference type="RefSeq" id="WP_145285272.1">
    <property type="nucleotide sequence ID" value="NZ_CP036318.1"/>
</dbReference>
<evidence type="ECO:0000313" key="4">
    <source>
        <dbReference type="Proteomes" id="UP000316770"/>
    </source>
</evidence>
<dbReference type="Gene3D" id="3.40.50.880">
    <property type="match status" value="1"/>
</dbReference>
<reference evidence="3 4" key="1">
    <citation type="submission" date="2019-02" db="EMBL/GenBank/DDBJ databases">
        <title>Deep-cultivation of Planctomycetes and their phenomic and genomic characterization uncovers novel biology.</title>
        <authorList>
            <person name="Wiegand S."/>
            <person name="Jogler M."/>
            <person name="Boedeker C."/>
            <person name="Pinto D."/>
            <person name="Vollmers J."/>
            <person name="Rivas-Marin E."/>
            <person name="Kohn T."/>
            <person name="Peeters S.H."/>
            <person name="Heuer A."/>
            <person name="Rast P."/>
            <person name="Oberbeckmann S."/>
            <person name="Bunk B."/>
            <person name="Jeske O."/>
            <person name="Meyerdierks A."/>
            <person name="Storesund J.E."/>
            <person name="Kallscheuer N."/>
            <person name="Luecker S."/>
            <person name="Lage O.M."/>
            <person name="Pohl T."/>
            <person name="Merkel B.J."/>
            <person name="Hornburger P."/>
            <person name="Mueller R.-W."/>
            <person name="Bruemmer F."/>
            <person name="Labrenz M."/>
            <person name="Spormann A.M."/>
            <person name="Op den Camp H."/>
            <person name="Overmann J."/>
            <person name="Amann R."/>
            <person name="Jetten M.S.M."/>
            <person name="Mascher T."/>
            <person name="Medema M.H."/>
            <person name="Devos D.P."/>
            <person name="Kaster A.-K."/>
            <person name="Ovreas L."/>
            <person name="Rohde M."/>
            <person name="Galperin M.Y."/>
            <person name="Jogler C."/>
        </authorList>
    </citation>
    <scope>NUCLEOTIDE SEQUENCE [LARGE SCALE GENOMIC DNA]</scope>
    <source>
        <strain evidence="3 4">Mal33</strain>
    </source>
</reference>
<proteinExistence type="predicted"/>
<dbReference type="EMBL" id="CP036318">
    <property type="protein sequence ID" value="QDV56611.1"/>
    <property type="molecule type" value="Genomic_DNA"/>
</dbReference>
<gene>
    <name evidence="3" type="ORF">Mal33_26030</name>
</gene>
<accession>A0A518IU45</accession>
<keyword evidence="1" id="KW-0732">Signal</keyword>
<name>A0A518IU45_9BACT</name>
<keyword evidence="4" id="KW-1185">Reference proteome</keyword>
<organism evidence="3 4">
    <name type="scientific">Rosistilla oblonga</name>
    <dbReference type="NCBI Taxonomy" id="2527990"/>
    <lineage>
        <taxon>Bacteria</taxon>
        <taxon>Pseudomonadati</taxon>
        <taxon>Planctomycetota</taxon>
        <taxon>Planctomycetia</taxon>
        <taxon>Pirellulales</taxon>
        <taxon>Pirellulaceae</taxon>
        <taxon>Rosistilla</taxon>
    </lineage>
</organism>
<sequence length="738" mass="83848" precursor="true">MCKRVTAVPFGFAVVLFFSSLAVGQQDADPYRHYVQHSRDFQRVHQDRQWALQAFPSWTYMPWTYRWTIGFDDAAGRWSREHGYNGGFVDRDDIGTAGSPRGRLQWLEKFRLPFYMDHAAGKGLLHLFDGGEVKPHLDALHSTGIRTVPMNQQTLTQLRDRMRKHITAVRDSPQRVAYALDDEASWGHFVHPTMWQITDDPAAYQDWLTEIYGEANAPKRTEWISYDTLLPHLRETSIAEFDASPLMDQWTFNDSWWSNQIGELVQYSNTLDPATPCGLVGGQMPSPFGGYDYAKLMRKVQFIESYNLGSSQAIIRSLNPENGLPAVTTHFHRSVDDTIWQTWYYLAHGNRGFIGWVDGWFDGETPKPWHREVAPSYREAGDTIGPLLAGSRWQHDRVAIYYSHASIQLGWILDAEAHGKTWRNRNNDHRLSSAANVRKAWENMLRDSGLQYDFVSYVDAIQQGIPDEYDVLILPACLALSDAEADAIRAFCKRGGTVIADYLPGMWDQHGTGRSEGGALDDMFGIEQPSSIAAKSIFGKSLWVEVDQDANYSYKTATDFLTNKNTCLVDESGFHRAIRDFPTGQSARFGEGQAWLMNLSPQWYDAYREQGMQTAAKRDRFMQPIFDAGVRPWVRIADESEQTFGYEITYWRMPTDDGQPPRTLLFVCFNPDVSGNSQGGGNSVGLKSSELEITLQFATPVTQVRNERTGTMLQNGRRVTVPWKQNEAVVLSLQTEAE</sequence>
<dbReference type="InterPro" id="IPR013738">
    <property type="entry name" value="Beta_galactosidase_Trimer"/>
</dbReference>
<protein>
    <submittedName>
        <fullName evidence="3">Beta-galactosidase trimerization domain protein</fullName>
    </submittedName>
</protein>
<dbReference type="Proteomes" id="UP000316770">
    <property type="component" value="Chromosome"/>
</dbReference>
<dbReference type="InterPro" id="IPR029062">
    <property type="entry name" value="Class_I_gatase-like"/>
</dbReference>
<evidence type="ECO:0000256" key="1">
    <source>
        <dbReference type="SAM" id="SignalP"/>
    </source>
</evidence>
<feature type="domain" description="Beta-galactosidase trimerisation" evidence="2">
    <location>
        <begin position="423"/>
        <end position="597"/>
    </location>
</feature>
<feature type="signal peptide" evidence="1">
    <location>
        <begin position="1"/>
        <end position="28"/>
    </location>
</feature>
<dbReference type="AlphaFoldDB" id="A0A518IU45"/>
<dbReference type="GO" id="GO:0005975">
    <property type="term" value="P:carbohydrate metabolic process"/>
    <property type="evidence" value="ECO:0007669"/>
    <property type="project" value="InterPro"/>
</dbReference>
<dbReference type="SUPFAM" id="SSF52317">
    <property type="entry name" value="Class I glutamine amidotransferase-like"/>
    <property type="match status" value="1"/>
</dbReference>
<evidence type="ECO:0000313" key="3">
    <source>
        <dbReference type="EMBL" id="QDV56611.1"/>
    </source>
</evidence>
<feature type="chain" id="PRO_5022061656" evidence="1">
    <location>
        <begin position="29"/>
        <end position="738"/>
    </location>
</feature>